<dbReference type="PANTHER" id="PTHR13847:SF283">
    <property type="entry name" value="TRNA 5-METHYLAMINOMETHYL-2-THIOURIDINE BIOSYNTHESIS BIFUNCTIONAL PROTEIN MNMC"/>
    <property type="match status" value="1"/>
</dbReference>
<dbReference type="STRING" id="267212.GCA_001063965_00162"/>
<dbReference type="GO" id="GO:0008033">
    <property type="term" value="P:tRNA processing"/>
    <property type="evidence" value="ECO:0007669"/>
    <property type="project" value="UniProtKB-KW"/>
</dbReference>
<gene>
    <name evidence="11" type="ORF">HMPREF9123_2062</name>
</gene>
<dbReference type="PANTHER" id="PTHR13847">
    <property type="entry name" value="SARCOSINE DEHYDROGENASE-RELATED"/>
    <property type="match status" value="1"/>
</dbReference>
<dbReference type="NCBIfam" id="TIGR03197">
    <property type="entry name" value="MnmC_Cterm"/>
    <property type="match status" value="1"/>
</dbReference>
<evidence type="ECO:0000256" key="2">
    <source>
        <dbReference type="ARBA" id="ARBA00022603"/>
    </source>
</evidence>
<organism evidence="11 12">
    <name type="scientific">Neisseria bacilliformis ATCC BAA-1200</name>
    <dbReference type="NCBI Taxonomy" id="888742"/>
    <lineage>
        <taxon>Bacteria</taxon>
        <taxon>Pseudomonadati</taxon>
        <taxon>Pseudomonadota</taxon>
        <taxon>Betaproteobacteria</taxon>
        <taxon>Neisseriales</taxon>
        <taxon>Neisseriaceae</taxon>
        <taxon>Neisseria</taxon>
    </lineage>
</organism>
<dbReference type="InterPro" id="IPR036188">
    <property type="entry name" value="FAD/NAD-bd_sf"/>
</dbReference>
<evidence type="ECO:0000313" key="12">
    <source>
        <dbReference type="Proteomes" id="UP000004105"/>
    </source>
</evidence>
<keyword evidence="12" id="KW-1185">Reference proteome</keyword>
<dbReference type="GO" id="GO:0008168">
    <property type="term" value="F:methyltransferase activity"/>
    <property type="evidence" value="ECO:0007669"/>
    <property type="project" value="UniProtKB-KW"/>
</dbReference>
<accession>F2BEA6</accession>
<dbReference type="SUPFAM" id="SSF51905">
    <property type="entry name" value="FAD/NAD(P)-binding domain"/>
    <property type="match status" value="1"/>
</dbReference>
<keyword evidence="6" id="KW-0819">tRNA processing</keyword>
<dbReference type="HOGENOM" id="CLU_022427_3_1_4"/>
<evidence type="ECO:0000256" key="1">
    <source>
        <dbReference type="ARBA" id="ARBA00022490"/>
    </source>
</evidence>
<comment type="caution">
    <text evidence="11">The sequence shown here is derived from an EMBL/GenBank/DDBJ whole genome shotgun (WGS) entry which is preliminary data.</text>
</comment>
<evidence type="ECO:0000256" key="5">
    <source>
        <dbReference type="ARBA" id="ARBA00022691"/>
    </source>
</evidence>
<evidence type="ECO:0000256" key="6">
    <source>
        <dbReference type="ARBA" id="ARBA00022694"/>
    </source>
</evidence>
<evidence type="ECO:0000256" key="9">
    <source>
        <dbReference type="ARBA" id="ARBA00023268"/>
    </source>
</evidence>
<sequence>MTAAWNAPPPLAELVRAARKYRRLIVCLPDLRFPEFAASAAPCETERRFLALWPQHSACVQFAAPNILRGLLPDCELWLMPPVCAARLHEHFSETSSPHVLGGDGLHWQTEPVPQTAAAPYKPWYRPSEKPVLPPEHVAVVGAGIAGAATAYALASRGVRVTVLEAGRAAQAASGNRQGLLYAKISAHDTEQTELLLGGYGHSRRLLDELLPERENWQPSGLLHLNHNPAETRRNAALATQKHHAHLYRGVSAKEAGAIAGIDMFSDGLYWPQGAWLHPPALVRALLSHPNITLREHTPLLSAQWSGGAWRLQTPAHTLSAQHIVYCTGAQSPHIPALAALPWQLIRGQTDLSAATPYSGRLKTALSAAAYISPAWQGRHCYGASFIPHDAGSDWREADAEHNRRELERLHPQLAADLSAAPAAAGHAAVRCDSPDHLPVVGRLADYAAMKQVYAKLAHDKNYPLDAPCPWLPNARVNAAHGSRGLATAPWCAEQTAAEILGLPQPFSRRLREALHPNRHIVRALVRQHEAG</sequence>
<name>F2BEA6_9NEIS</name>
<reference evidence="11 12" key="1">
    <citation type="submission" date="2011-02" db="EMBL/GenBank/DDBJ databases">
        <authorList>
            <person name="Muzny D."/>
            <person name="Qin X."/>
            <person name="Deng J."/>
            <person name="Jiang H."/>
            <person name="Liu Y."/>
            <person name="Qu J."/>
            <person name="Song X.-Z."/>
            <person name="Zhang L."/>
            <person name="Thornton R."/>
            <person name="Coyle M."/>
            <person name="Francisco L."/>
            <person name="Jackson L."/>
            <person name="Javaid M."/>
            <person name="Korchina V."/>
            <person name="Kovar C."/>
            <person name="Mata R."/>
            <person name="Mathew T."/>
            <person name="Ngo R."/>
            <person name="Nguyen L."/>
            <person name="Nguyen N."/>
            <person name="Okwuonu G."/>
            <person name="Ongeri F."/>
            <person name="Pham C."/>
            <person name="Simmons D."/>
            <person name="Wilczek-Boney K."/>
            <person name="Hale W."/>
            <person name="Jakkamsetti A."/>
            <person name="Pham P."/>
            <person name="Ruth R."/>
            <person name="San Lucas F."/>
            <person name="Warren J."/>
            <person name="Zhang J."/>
            <person name="Zhao Z."/>
            <person name="Zhou C."/>
            <person name="Zhu D."/>
            <person name="Lee S."/>
            <person name="Bess C."/>
            <person name="Blankenburg K."/>
            <person name="Forbes L."/>
            <person name="Fu Q."/>
            <person name="Gubbala S."/>
            <person name="Hirani K."/>
            <person name="Jayaseelan J.C."/>
            <person name="Lara F."/>
            <person name="Munidasa M."/>
            <person name="Palculict T."/>
            <person name="Patil S."/>
            <person name="Pu L.-L."/>
            <person name="Saada N."/>
            <person name="Tang L."/>
            <person name="Weissenberger G."/>
            <person name="Zhu Y."/>
            <person name="Hemphill L."/>
            <person name="Shang Y."/>
            <person name="Youmans B."/>
            <person name="Ayvaz T."/>
            <person name="Ross M."/>
            <person name="Santibanez J."/>
            <person name="Aqrawi P."/>
            <person name="Gross S."/>
            <person name="Joshi V."/>
            <person name="Fowler G."/>
            <person name="Nazareth L."/>
            <person name="Reid J."/>
            <person name="Worley K."/>
            <person name="Petrosino J."/>
            <person name="Highlander S."/>
            <person name="Gibbs R."/>
        </authorList>
    </citation>
    <scope>NUCLEOTIDE SEQUENCE [LARGE SCALE GENOMIC DNA]</scope>
    <source>
        <strain evidence="11 12">ATCC BAA-1200</strain>
    </source>
</reference>
<keyword evidence="5" id="KW-0949">S-adenosyl-L-methionine</keyword>
<keyword evidence="4" id="KW-0808">Transferase</keyword>
<dbReference type="Gene3D" id="3.30.9.10">
    <property type="entry name" value="D-Amino Acid Oxidase, subunit A, domain 2"/>
    <property type="match status" value="1"/>
</dbReference>
<dbReference type="PRINTS" id="PR00420">
    <property type="entry name" value="RNGMNOXGNASE"/>
</dbReference>
<evidence type="ECO:0000256" key="3">
    <source>
        <dbReference type="ARBA" id="ARBA00022630"/>
    </source>
</evidence>
<dbReference type="AlphaFoldDB" id="F2BEA6"/>
<keyword evidence="3" id="KW-0285">Flavoprotein</keyword>
<keyword evidence="8" id="KW-0560">Oxidoreductase</keyword>
<dbReference type="RefSeq" id="WP_007343068.1">
    <property type="nucleotide sequence ID" value="NZ_GL878494.1"/>
</dbReference>
<proteinExistence type="predicted"/>
<dbReference type="Proteomes" id="UP000004105">
    <property type="component" value="Unassembled WGS sequence"/>
</dbReference>
<evidence type="ECO:0000256" key="4">
    <source>
        <dbReference type="ARBA" id="ARBA00022679"/>
    </source>
</evidence>
<dbReference type="InterPro" id="IPR006076">
    <property type="entry name" value="FAD-dep_OxRdtase"/>
</dbReference>
<evidence type="ECO:0000256" key="7">
    <source>
        <dbReference type="ARBA" id="ARBA00022827"/>
    </source>
</evidence>
<keyword evidence="2" id="KW-0489">Methyltransferase</keyword>
<dbReference type="GO" id="GO:0005737">
    <property type="term" value="C:cytoplasm"/>
    <property type="evidence" value="ECO:0007669"/>
    <property type="project" value="TreeGrafter"/>
</dbReference>
<keyword evidence="9" id="KW-0511">Multifunctional enzyme</keyword>
<evidence type="ECO:0000256" key="8">
    <source>
        <dbReference type="ARBA" id="ARBA00023002"/>
    </source>
</evidence>
<evidence type="ECO:0000259" key="10">
    <source>
        <dbReference type="Pfam" id="PF01266"/>
    </source>
</evidence>
<keyword evidence="1" id="KW-0963">Cytoplasm</keyword>
<dbReference type="GO" id="GO:0016645">
    <property type="term" value="F:oxidoreductase activity, acting on the CH-NH group of donors"/>
    <property type="evidence" value="ECO:0007669"/>
    <property type="project" value="InterPro"/>
</dbReference>
<dbReference type="Pfam" id="PF01266">
    <property type="entry name" value="DAO"/>
    <property type="match status" value="1"/>
</dbReference>
<feature type="domain" description="FAD dependent oxidoreductase" evidence="10">
    <location>
        <begin position="137"/>
        <end position="498"/>
    </location>
</feature>
<dbReference type="Gene3D" id="3.50.50.60">
    <property type="entry name" value="FAD/NAD(P)-binding domain"/>
    <property type="match status" value="1"/>
</dbReference>
<evidence type="ECO:0000313" key="11">
    <source>
        <dbReference type="EMBL" id="EGF10187.1"/>
    </source>
</evidence>
<dbReference type="EMBL" id="AFAY01000044">
    <property type="protein sequence ID" value="EGF10187.1"/>
    <property type="molecule type" value="Genomic_DNA"/>
</dbReference>
<protein>
    <submittedName>
        <fullName evidence="11">FAD dependent oxidoreductase domain protein</fullName>
    </submittedName>
</protein>
<keyword evidence="7" id="KW-0274">FAD</keyword>
<dbReference type="InterPro" id="IPR017610">
    <property type="entry name" value="tRNA_S-uridine_synth_MnmC_C"/>
</dbReference>
<dbReference type="GO" id="GO:0032259">
    <property type="term" value="P:methylation"/>
    <property type="evidence" value="ECO:0007669"/>
    <property type="project" value="UniProtKB-KW"/>
</dbReference>